<proteinExistence type="predicted"/>
<gene>
    <name evidence="2" type="ORF">LZ012_02640</name>
</gene>
<sequence length="406" mass="45086">MIRKISIDQLQPGMYVVDLHKRWLDHSIWIKRFKVRDDEHIWKLKDEGITEVSIDTDRGVDLPAPPPPTIRSDAVEQKFKSLAEIKAEITHTVSLGEERRRATKLLREASDTVTDLMLSARAGRGVDAARLEPVVVKMLESVSRNPDALVPLSRLKSEETYATEHAVATAGLIIAFGRHQGMPEPEIEKLALGTMVKDIGQAAIDARLITKPGMLSQAEFSIVQSHVEEGLAVLEATSHLSATSVSVVLEHHERYNGCGYPYRMAGDEISTAGRMAAIVDTYDAMTSARPYRAALSPSLALRQLYDEGGRQYDPALVAAFVKTVGIYPVGTLVLLESGHLAVVEQLHPDNMLTPIVRVFYHTGRRQYLTTPAEVDLSRKVGNHYGQIVRAESYERWGISPLRWQPA</sequence>
<feature type="domain" description="HD-GYP" evidence="1">
    <location>
        <begin position="138"/>
        <end position="336"/>
    </location>
</feature>
<name>A0ABS9JYG6_9RHOO</name>
<evidence type="ECO:0000313" key="2">
    <source>
        <dbReference type="EMBL" id="MCG2575889.1"/>
    </source>
</evidence>
<protein>
    <submittedName>
        <fullName evidence="2">HD-GYP domain-containing protein</fullName>
    </submittedName>
</protein>
<organism evidence="2 3">
    <name type="scientific">Dechloromonas hankyongensis</name>
    <dbReference type="NCBI Taxonomy" id="2908002"/>
    <lineage>
        <taxon>Bacteria</taxon>
        <taxon>Pseudomonadati</taxon>
        <taxon>Pseudomonadota</taxon>
        <taxon>Betaproteobacteria</taxon>
        <taxon>Rhodocyclales</taxon>
        <taxon>Azonexaceae</taxon>
        <taxon>Dechloromonas</taxon>
    </lineage>
</organism>
<keyword evidence="3" id="KW-1185">Reference proteome</keyword>
<dbReference type="PANTHER" id="PTHR43155:SF2">
    <property type="entry name" value="CYCLIC DI-GMP PHOSPHODIESTERASE PA4108"/>
    <property type="match status" value="1"/>
</dbReference>
<dbReference type="InterPro" id="IPR037522">
    <property type="entry name" value="HD_GYP_dom"/>
</dbReference>
<dbReference type="EMBL" id="JAKLTN010000001">
    <property type="protein sequence ID" value="MCG2575889.1"/>
    <property type="molecule type" value="Genomic_DNA"/>
</dbReference>
<dbReference type="PROSITE" id="PS51832">
    <property type="entry name" value="HD_GYP"/>
    <property type="match status" value="1"/>
</dbReference>
<dbReference type="Proteomes" id="UP001165384">
    <property type="component" value="Unassembled WGS sequence"/>
</dbReference>
<reference evidence="2" key="1">
    <citation type="submission" date="2022-01" db="EMBL/GenBank/DDBJ databases">
        <authorList>
            <person name="Jo J.-H."/>
            <person name="Im W.-T."/>
        </authorList>
    </citation>
    <scope>NUCLEOTIDE SEQUENCE</scope>
    <source>
        <strain evidence="2">XY25</strain>
    </source>
</reference>
<dbReference type="CDD" id="cd00077">
    <property type="entry name" value="HDc"/>
    <property type="match status" value="1"/>
</dbReference>
<dbReference type="InterPro" id="IPR003607">
    <property type="entry name" value="HD/PDEase_dom"/>
</dbReference>
<dbReference type="PANTHER" id="PTHR43155">
    <property type="entry name" value="CYCLIC DI-GMP PHOSPHODIESTERASE PA4108-RELATED"/>
    <property type="match status" value="1"/>
</dbReference>
<evidence type="ECO:0000313" key="3">
    <source>
        <dbReference type="Proteomes" id="UP001165384"/>
    </source>
</evidence>
<dbReference type="InterPro" id="IPR021812">
    <property type="entry name" value="DUF3391"/>
</dbReference>
<accession>A0ABS9JYG6</accession>
<dbReference type="Pfam" id="PF11871">
    <property type="entry name" value="DUF3391"/>
    <property type="match status" value="1"/>
</dbReference>
<dbReference type="Pfam" id="PF13487">
    <property type="entry name" value="HD_5"/>
    <property type="match status" value="1"/>
</dbReference>
<evidence type="ECO:0000259" key="1">
    <source>
        <dbReference type="PROSITE" id="PS51832"/>
    </source>
</evidence>
<dbReference type="Gene3D" id="1.10.3210.10">
    <property type="entry name" value="Hypothetical protein af1432"/>
    <property type="match status" value="1"/>
</dbReference>
<dbReference type="SUPFAM" id="SSF109604">
    <property type="entry name" value="HD-domain/PDEase-like"/>
    <property type="match status" value="1"/>
</dbReference>
<dbReference type="RefSeq" id="WP_275707273.1">
    <property type="nucleotide sequence ID" value="NZ_JAKLTN010000001.1"/>
</dbReference>
<comment type="caution">
    <text evidence="2">The sequence shown here is derived from an EMBL/GenBank/DDBJ whole genome shotgun (WGS) entry which is preliminary data.</text>
</comment>